<evidence type="ECO:0000256" key="1">
    <source>
        <dbReference type="ARBA" id="ARBA00005451"/>
    </source>
</evidence>
<comment type="similarity">
    <text evidence="1">Belongs to the Dus family. Dus3 subfamily.</text>
</comment>
<proteinExistence type="inferred from homology"/>
<dbReference type="CDD" id="cd02801">
    <property type="entry name" value="DUS_like_FMN"/>
    <property type="match status" value="1"/>
</dbReference>
<keyword evidence="9" id="KW-1185">Reference proteome</keyword>
<organism evidence="8 9">
    <name type="scientific">Paramuricea clavata</name>
    <name type="common">Red gorgonian</name>
    <name type="synonym">Violescent sea-whip</name>
    <dbReference type="NCBI Taxonomy" id="317549"/>
    <lineage>
        <taxon>Eukaryota</taxon>
        <taxon>Metazoa</taxon>
        <taxon>Cnidaria</taxon>
        <taxon>Anthozoa</taxon>
        <taxon>Octocorallia</taxon>
        <taxon>Malacalcyonacea</taxon>
        <taxon>Plexauridae</taxon>
        <taxon>Paramuricea</taxon>
    </lineage>
</organism>
<dbReference type="EC" id="1.3.1.89" evidence="2"/>
<evidence type="ECO:0000256" key="4">
    <source>
        <dbReference type="ARBA" id="ARBA00048342"/>
    </source>
</evidence>
<sequence>YHFAIKMTRAKTFSMLLSVMSFCYMIKPLVCLMSMKLDDICLPRKHVQAKTFHLRRMRYISISKGLYFRGAQHKQHRRFVWGQSLARWQDLPRVTEWGWVKEDGKVSPNWITVPDASNACQELIKCGCKQKCSTRCKCKTFRLECTELCNYKKCIGRLGPSMFVKLWESHEHSMVDWKRTGTKFARPKIYFRRDLVLGSRPYLFKHLKLYNTAKFHTVNSLLIYDTTTHHVLIHILLLFQKHFYRKTNNFILFFKQFTVLPSCMRQNVNFEYFLKLSIIFTTNAKSRGVTVTCINPSSTTLNFDQNKSRQKFHHSLKEHHKIIILDYKREIDSLKGYWAVNFPFTCLDQNLVYYASGQLCYSFDDGANLKLLNGVHGQKTTFHEFLLRVGTFCCYLNFRGVSREQGLSTRAASGSLESRKQSQYTICFYFHKIIDIVSFESDMTSYHLYAPFDVIHDVYKTTHTIDHGSRPLSYPLFETKLNYLQVLDIPLTVKMRTGVHDKKWNALQLVPQLRNWGASLVTLHGRSREQRYTKSADWGYINQCVNAASPMPLFGNGDVLSFEDVERHRQETGVSGVMIARGALIKPWIFTEIKEQRHWDISSSERLDIIKEYVNYGLEHWGSDSEVLKNDIVHLKMELEKDVSQLKAGLESDITHLKTGLKTNVTQLENEDTELKSDITKLKADKTRLEDNISGMKKVIDNINDTLHSLLTMEDISV</sequence>
<name>A0A6S7GJA6_PARCT</name>
<evidence type="ECO:0000313" key="8">
    <source>
        <dbReference type="EMBL" id="CAB3991473.1"/>
    </source>
</evidence>
<evidence type="ECO:0000313" key="9">
    <source>
        <dbReference type="Proteomes" id="UP001152795"/>
    </source>
</evidence>
<dbReference type="PANTHER" id="PTHR45846">
    <property type="entry name" value="TRNA-DIHYDROURIDINE(47) SYNTHASE [NAD(P)(+)]-LIKE"/>
    <property type="match status" value="1"/>
</dbReference>
<comment type="catalytic activity">
    <reaction evidence="5">
        <text>a 5,6-dihydrouridine in mRNA + NADP(+) = a uridine in mRNA + NADPH + H(+)</text>
        <dbReference type="Rhea" id="RHEA:69855"/>
        <dbReference type="Rhea" id="RHEA-COMP:14658"/>
        <dbReference type="Rhea" id="RHEA-COMP:17789"/>
        <dbReference type="ChEBI" id="CHEBI:15378"/>
        <dbReference type="ChEBI" id="CHEBI:57783"/>
        <dbReference type="ChEBI" id="CHEBI:58349"/>
        <dbReference type="ChEBI" id="CHEBI:65315"/>
        <dbReference type="ChEBI" id="CHEBI:74443"/>
    </reaction>
    <physiologicalReaction direction="right-to-left" evidence="5">
        <dbReference type="Rhea" id="RHEA:69857"/>
    </physiologicalReaction>
</comment>
<reference evidence="8" key="1">
    <citation type="submission" date="2020-04" db="EMBL/GenBank/DDBJ databases">
        <authorList>
            <person name="Alioto T."/>
            <person name="Alioto T."/>
            <person name="Gomez Garrido J."/>
        </authorList>
    </citation>
    <scope>NUCLEOTIDE SEQUENCE</scope>
    <source>
        <strain evidence="8">A484AB</strain>
    </source>
</reference>
<dbReference type="Gene3D" id="1.20.5.170">
    <property type="match status" value="1"/>
</dbReference>
<dbReference type="InterPro" id="IPR035587">
    <property type="entry name" value="DUS-like_FMN-bd"/>
</dbReference>
<dbReference type="Pfam" id="PF01207">
    <property type="entry name" value="Dus"/>
    <property type="match status" value="1"/>
</dbReference>
<feature type="domain" description="DUS-like FMN-binding" evidence="7">
    <location>
        <begin position="486"/>
        <end position="630"/>
    </location>
</feature>
<dbReference type="PANTHER" id="PTHR45846:SF1">
    <property type="entry name" value="TRNA-DIHYDROURIDINE(47) SYNTHASE [NAD(P)(+)]-LIKE"/>
    <property type="match status" value="1"/>
</dbReference>
<comment type="catalytic activity">
    <reaction evidence="4">
        <text>a 5,6-dihydrouridine in mRNA + NAD(+) = a uridine in mRNA + NADH + H(+)</text>
        <dbReference type="Rhea" id="RHEA:69851"/>
        <dbReference type="Rhea" id="RHEA-COMP:14658"/>
        <dbReference type="Rhea" id="RHEA-COMP:17789"/>
        <dbReference type="ChEBI" id="CHEBI:15378"/>
        <dbReference type="ChEBI" id="CHEBI:57540"/>
        <dbReference type="ChEBI" id="CHEBI:57945"/>
        <dbReference type="ChEBI" id="CHEBI:65315"/>
        <dbReference type="ChEBI" id="CHEBI:74443"/>
    </reaction>
    <physiologicalReaction direction="right-to-left" evidence="4">
        <dbReference type="Rhea" id="RHEA:69853"/>
    </physiologicalReaction>
</comment>
<comment type="caution">
    <text evidence="8">The sequence shown here is derived from an EMBL/GenBank/DDBJ whole genome shotgun (WGS) entry which is preliminary data.</text>
</comment>
<accession>A0A6S7GJA6</accession>
<dbReference type="OrthoDB" id="259935at2759"/>
<evidence type="ECO:0000256" key="6">
    <source>
        <dbReference type="ARBA" id="ARBA00049513"/>
    </source>
</evidence>
<dbReference type="EMBL" id="CACRXK020001856">
    <property type="protein sequence ID" value="CAB3991473.1"/>
    <property type="molecule type" value="Genomic_DNA"/>
</dbReference>
<feature type="non-terminal residue" evidence="8">
    <location>
        <position position="718"/>
    </location>
</feature>
<comment type="catalytic activity">
    <reaction evidence="3">
        <text>5,6-dihydrouridine(47) in tRNA + NAD(+) = uridine(47) in tRNA + NADH + H(+)</text>
        <dbReference type="Rhea" id="RHEA:53364"/>
        <dbReference type="Rhea" id="RHEA-COMP:13539"/>
        <dbReference type="Rhea" id="RHEA-COMP:13540"/>
        <dbReference type="ChEBI" id="CHEBI:15378"/>
        <dbReference type="ChEBI" id="CHEBI:57540"/>
        <dbReference type="ChEBI" id="CHEBI:57945"/>
        <dbReference type="ChEBI" id="CHEBI:65315"/>
        <dbReference type="ChEBI" id="CHEBI:74443"/>
        <dbReference type="EC" id="1.3.1.89"/>
    </reaction>
    <physiologicalReaction direction="right-to-left" evidence="3">
        <dbReference type="Rhea" id="RHEA:53366"/>
    </physiologicalReaction>
</comment>
<evidence type="ECO:0000256" key="3">
    <source>
        <dbReference type="ARBA" id="ARBA00048266"/>
    </source>
</evidence>
<dbReference type="GO" id="GO:0102265">
    <property type="term" value="F:tRNA-dihydrouridine47 synthase activity"/>
    <property type="evidence" value="ECO:0007669"/>
    <property type="project" value="UniProtKB-EC"/>
</dbReference>
<dbReference type="GO" id="GO:0003723">
    <property type="term" value="F:RNA binding"/>
    <property type="evidence" value="ECO:0007669"/>
    <property type="project" value="TreeGrafter"/>
</dbReference>
<evidence type="ECO:0000256" key="5">
    <source>
        <dbReference type="ARBA" id="ARBA00049447"/>
    </source>
</evidence>
<gene>
    <name evidence="8" type="ORF">PACLA_8A026323</name>
</gene>
<evidence type="ECO:0000256" key="2">
    <source>
        <dbReference type="ARBA" id="ARBA00012376"/>
    </source>
</evidence>
<dbReference type="AlphaFoldDB" id="A0A6S7GJA6"/>
<comment type="catalytic activity">
    <reaction evidence="6">
        <text>5,6-dihydrouridine(47) in tRNA + NADP(+) = uridine(47) in tRNA + NADPH + H(+)</text>
        <dbReference type="Rhea" id="RHEA:53360"/>
        <dbReference type="Rhea" id="RHEA-COMP:13539"/>
        <dbReference type="Rhea" id="RHEA-COMP:13540"/>
        <dbReference type="ChEBI" id="CHEBI:15378"/>
        <dbReference type="ChEBI" id="CHEBI:57783"/>
        <dbReference type="ChEBI" id="CHEBI:58349"/>
        <dbReference type="ChEBI" id="CHEBI:65315"/>
        <dbReference type="ChEBI" id="CHEBI:74443"/>
        <dbReference type="EC" id="1.3.1.89"/>
    </reaction>
    <physiologicalReaction direction="right-to-left" evidence="6">
        <dbReference type="Rhea" id="RHEA:53362"/>
    </physiologicalReaction>
</comment>
<dbReference type="Proteomes" id="UP001152795">
    <property type="component" value="Unassembled WGS sequence"/>
</dbReference>
<protein>
    <recommendedName>
        <fullName evidence="2">tRNA-dihydrouridine(47) synthase [NAD(P)(+)]</fullName>
        <ecNumber evidence="2">1.3.1.89</ecNumber>
    </recommendedName>
</protein>
<dbReference type="SUPFAM" id="SSF51395">
    <property type="entry name" value="FMN-linked oxidoreductases"/>
    <property type="match status" value="1"/>
</dbReference>
<evidence type="ECO:0000259" key="7">
    <source>
        <dbReference type="Pfam" id="PF01207"/>
    </source>
</evidence>
<dbReference type="InterPro" id="IPR013785">
    <property type="entry name" value="Aldolase_TIM"/>
</dbReference>
<dbReference type="Gene3D" id="3.20.20.70">
    <property type="entry name" value="Aldolase class I"/>
    <property type="match status" value="1"/>
</dbReference>